<feature type="region of interest" description="Disordered" evidence="1">
    <location>
        <begin position="240"/>
        <end position="281"/>
    </location>
</feature>
<feature type="compositionally biased region" description="Basic and acidic residues" evidence="1">
    <location>
        <begin position="240"/>
        <end position="250"/>
    </location>
</feature>
<comment type="caution">
    <text evidence="2">The sequence shown here is derived from an EMBL/GenBank/DDBJ whole genome shotgun (WGS) entry which is preliminary data.</text>
</comment>
<evidence type="ECO:0000313" key="3">
    <source>
        <dbReference type="Proteomes" id="UP000186817"/>
    </source>
</evidence>
<dbReference type="Proteomes" id="UP000186817">
    <property type="component" value="Unassembled WGS sequence"/>
</dbReference>
<evidence type="ECO:0000313" key="2">
    <source>
        <dbReference type="EMBL" id="OLP79128.1"/>
    </source>
</evidence>
<keyword evidence="3" id="KW-1185">Reference proteome</keyword>
<proteinExistence type="predicted"/>
<evidence type="ECO:0000256" key="1">
    <source>
        <dbReference type="SAM" id="MobiDB-lite"/>
    </source>
</evidence>
<accession>A0A1Q9C882</accession>
<dbReference type="AlphaFoldDB" id="A0A1Q9C882"/>
<sequence>MAAVQAPIPDCALRARWEGRVALRKVATQDFAKARAWPPKAAGKDVVSAAAPGGMPHCAGSPTPEAAASNFGELVRARHLDYQFNAEGVVPARLGEDFVQLGLWAFSELGKHRADATRMDKVSPLPAKYALAQYDQSQAELTMQESPHEVLHLQQRVGNGTPGANCGPDKVSCSAKELQFTGAGEDGWQQAEFVEASRGKDLAEQGMVAINIGGALVQLKACAVNSSKKVALALSGHCEEVGTSHNHERNNMGSSRPRAHSAEPVAVPPPRDRWLEVGTGG</sequence>
<gene>
    <name evidence="2" type="ORF">AK812_SmicGene40631</name>
</gene>
<name>A0A1Q9C882_SYMMI</name>
<reference evidence="2 3" key="1">
    <citation type="submission" date="2016-02" db="EMBL/GenBank/DDBJ databases">
        <title>Genome analysis of coral dinoflagellate symbionts highlights evolutionary adaptations to a symbiotic lifestyle.</title>
        <authorList>
            <person name="Aranda M."/>
            <person name="Li Y."/>
            <person name="Liew Y.J."/>
            <person name="Baumgarten S."/>
            <person name="Simakov O."/>
            <person name="Wilson M."/>
            <person name="Piel J."/>
            <person name="Ashoor H."/>
            <person name="Bougouffa S."/>
            <person name="Bajic V.B."/>
            <person name="Ryu T."/>
            <person name="Ravasi T."/>
            <person name="Bayer T."/>
            <person name="Micklem G."/>
            <person name="Kim H."/>
            <person name="Bhak J."/>
            <person name="Lajeunesse T.C."/>
            <person name="Voolstra C.R."/>
        </authorList>
    </citation>
    <scope>NUCLEOTIDE SEQUENCE [LARGE SCALE GENOMIC DNA]</scope>
    <source>
        <strain evidence="2 3">CCMP2467</strain>
    </source>
</reference>
<organism evidence="2 3">
    <name type="scientific">Symbiodinium microadriaticum</name>
    <name type="common">Dinoflagellate</name>
    <name type="synonym">Zooxanthella microadriatica</name>
    <dbReference type="NCBI Taxonomy" id="2951"/>
    <lineage>
        <taxon>Eukaryota</taxon>
        <taxon>Sar</taxon>
        <taxon>Alveolata</taxon>
        <taxon>Dinophyceae</taxon>
        <taxon>Suessiales</taxon>
        <taxon>Symbiodiniaceae</taxon>
        <taxon>Symbiodinium</taxon>
    </lineage>
</organism>
<protein>
    <submittedName>
        <fullName evidence="2">Uncharacterized protein</fullName>
    </submittedName>
</protein>
<dbReference type="OrthoDB" id="408689at2759"/>
<dbReference type="EMBL" id="LSRX01001522">
    <property type="protein sequence ID" value="OLP79128.1"/>
    <property type="molecule type" value="Genomic_DNA"/>
</dbReference>